<feature type="region of interest" description="Disordered" evidence="1">
    <location>
        <begin position="20"/>
        <end position="43"/>
    </location>
</feature>
<evidence type="ECO:0000313" key="3">
    <source>
        <dbReference type="Proteomes" id="UP000035722"/>
    </source>
</evidence>
<evidence type="ECO:0000256" key="1">
    <source>
        <dbReference type="SAM" id="MobiDB-lite"/>
    </source>
</evidence>
<dbReference type="AlphaFoldDB" id="A0A024H4F8"/>
<proteinExistence type="predicted"/>
<comment type="caution">
    <text evidence="2">The sequence shown here is derived from an EMBL/GenBank/DDBJ whole genome shotgun (WGS) entry which is preliminary data.</text>
</comment>
<dbReference type="STRING" id="861266.ARTSIC4J27_2859"/>
<evidence type="ECO:0000313" key="2">
    <source>
        <dbReference type="EMBL" id="CCQ46883.1"/>
    </source>
</evidence>
<accession>A0A024H4F8</accession>
<name>A0A024H4F8_9MICC</name>
<organism evidence="2 3">
    <name type="scientific">Pseudarthrobacter siccitolerans</name>
    <dbReference type="NCBI Taxonomy" id="861266"/>
    <lineage>
        <taxon>Bacteria</taxon>
        <taxon>Bacillati</taxon>
        <taxon>Actinomycetota</taxon>
        <taxon>Actinomycetes</taxon>
        <taxon>Micrococcales</taxon>
        <taxon>Micrococcaceae</taxon>
        <taxon>Pseudarthrobacter</taxon>
    </lineage>
</organism>
<protein>
    <submittedName>
        <fullName evidence="2">Uncharacterized protein</fullName>
    </submittedName>
</protein>
<sequence>MTLARHARSTAGRACHPAFCRTARSSPGAPHRGWRVAGQRAGA</sequence>
<dbReference type="Proteomes" id="UP000035722">
    <property type="component" value="Unassembled WGS sequence"/>
</dbReference>
<gene>
    <name evidence="2" type="ORF">ARTSIC4J27_2859</name>
</gene>
<keyword evidence="3" id="KW-1185">Reference proteome</keyword>
<reference evidence="3" key="1">
    <citation type="journal article" date="2014" name="Genome Announc.">
        <title>Genome Sequence of Arthrobacter siccitolerans 4J27, a Xeroprotectant-Producing Desiccation-Tolerant Microorganism.</title>
        <authorList>
            <person name="Manzanera M."/>
            <person name="Santa-Cruz-Calvo L."/>
            <person name="Vilchez J.I."/>
            <person name="Garcia-Fontana C."/>
            <person name="Silva-Castro G.A."/>
            <person name="Calvo C."/>
            <person name="Gonzalez-Lopez J."/>
        </authorList>
    </citation>
    <scope>NUCLEOTIDE SEQUENCE [LARGE SCALE GENOMIC DNA]</scope>
    <source>
        <strain evidence="3">4J27</strain>
    </source>
</reference>
<dbReference type="EMBL" id="CAQI01000046">
    <property type="protein sequence ID" value="CCQ46883.1"/>
    <property type="molecule type" value="Genomic_DNA"/>
</dbReference>